<gene>
    <name evidence="1" type="ORF">ATNIH1004_011512</name>
</gene>
<dbReference type="OrthoDB" id="434648at2759"/>
<accession>A0A5M9MI30</accession>
<sequence>MLETQNEAPIQPPPVLCRWDVCTTDPVLKTFGFTTVEMVLRSPSMPIHQRSFPRSIIMNNPAVERFLLQAISRVRSGVPIGFHLLLPVSIGYVVRHHRASYAGLRLGTGGAIGIIQSRNIPGVIVTEALNQVRTAIANRLSFRWLLLDPVQSCRLAMVEVRRHHKSIEAVYSLGIQLIVLEQPGHWLEPDDGP</sequence>
<dbReference type="RefSeq" id="XP_033421929.1">
    <property type="nucleotide sequence ID" value="XM_033576074.1"/>
</dbReference>
<dbReference type="VEuPathDB" id="FungiDB:EYZ11_010761"/>
<dbReference type="AlphaFoldDB" id="A0A5M9MI30"/>
<reference evidence="1 2" key="1">
    <citation type="submission" date="2019-08" db="EMBL/GenBank/DDBJ databases">
        <title>The genome sequence of a newly discovered highly antifungal drug resistant Aspergillus species, Aspergillus tanneri NIH 1004.</title>
        <authorList>
            <person name="Mounaud S."/>
            <person name="Singh I."/>
            <person name="Joardar V."/>
            <person name="Pakala S."/>
            <person name="Pakala S."/>
            <person name="Venepally P."/>
            <person name="Chung J.K."/>
            <person name="Losada L."/>
            <person name="Nierman W.C."/>
        </authorList>
    </citation>
    <scope>NUCLEOTIDE SEQUENCE [LARGE SCALE GENOMIC DNA]</scope>
    <source>
        <strain evidence="1 2">NIH1004</strain>
    </source>
</reference>
<comment type="caution">
    <text evidence="1">The sequence shown here is derived from an EMBL/GenBank/DDBJ whole genome shotgun (WGS) entry which is preliminary data.</text>
</comment>
<evidence type="ECO:0000313" key="2">
    <source>
        <dbReference type="Proteomes" id="UP000324241"/>
    </source>
</evidence>
<name>A0A5M9MI30_9EURO</name>
<evidence type="ECO:0000313" key="1">
    <source>
        <dbReference type="EMBL" id="KAA8642567.1"/>
    </source>
</evidence>
<organism evidence="1 2">
    <name type="scientific">Aspergillus tanneri</name>
    <dbReference type="NCBI Taxonomy" id="1220188"/>
    <lineage>
        <taxon>Eukaryota</taxon>
        <taxon>Fungi</taxon>
        <taxon>Dikarya</taxon>
        <taxon>Ascomycota</taxon>
        <taxon>Pezizomycotina</taxon>
        <taxon>Eurotiomycetes</taxon>
        <taxon>Eurotiomycetidae</taxon>
        <taxon>Eurotiales</taxon>
        <taxon>Aspergillaceae</taxon>
        <taxon>Aspergillus</taxon>
        <taxon>Aspergillus subgen. Circumdati</taxon>
    </lineage>
</organism>
<proteinExistence type="predicted"/>
<protein>
    <submittedName>
        <fullName evidence="1">Uncharacterized protein</fullName>
    </submittedName>
</protein>
<dbReference type="GeneID" id="54334213"/>
<dbReference type="EMBL" id="QUQM01000008">
    <property type="protein sequence ID" value="KAA8642567.1"/>
    <property type="molecule type" value="Genomic_DNA"/>
</dbReference>
<dbReference type="Proteomes" id="UP000324241">
    <property type="component" value="Unassembled WGS sequence"/>
</dbReference>